<evidence type="ECO:0000313" key="7">
    <source>
        <dbReference type="EMBL" id="CAF3619530.1"/>
    </source>
</evidence>
<feature type="region of interest" description="Disordered" evidence="4">
    <location>
        <begin position="1264"/>
        <end position="1283"/>
    </location>
</feature>
<keyword evidence="2" id="KW-0863">Zinc-finger</keyword>
<evidence type="ECO:0000256" key="4">
    <source>
        <dbReference type="SAM" id="MobiDB-lite"/>
    </source>
</evidence>
<feature type="compositionally biased region" description="Polar residues" evidence="4">
    <location>
        <begin position="1264"/>
        <end position="1274"/>
    </location>
</feature>
<feature type="compositionally biased region" description="Polar residues" evidence="4">
    <location>
        <begin position="495"/>
        <end position="514"/>
    </location>
</feature>
<reference evidence="7" key="1">
    <citation type="submission" date="2021-02" db="EMBL/GenBank/DDBJ databases">
        <authorList>
            <person name="Nowell W R."/>
        </authorList>
    </citation>
    <scope>NUCLEOTIDE SEQUENCE</scope>
</reference>
<dbReference type="GO" id="GO:0008270">
    <property type="term" value="F:zinc ion binding"/>
    <property type="evidence" value="ECO:0007669"/>
    <property type="project" value="UniProtKB-KW"/>
</dbReference>
<feature type="region of interest" description="Disordered" evidence="4">
    <location>
        <begin position="1098"/>
        <end position="1119"/>
    </location>
</feature>
<evidence type="ECO:0000313" key="6">
    <source>
        <dbReference type="EMBL" id="CAF0834788.1"/>
    </source>
</evidence>
<gene>
    <name evidence="6" type="ORF">OVA965_LOCUS6332</name>
    <name evidence="7" type="ORF">TMI583_LOCUS6328</name>
</gene>
<dbReference type="EMBL" id="CAJOBA010001890">
    <property type="protein sequence ID" value="CAF3619530.1"/>
    <property type="molecule type" value="Genomic_DNA"/>
</dbReference>
<evidence type="ECO:0000256" key="1">
    <source>
        <dbReference type="ARBA" id="ARBA00022723"/>
    </source>
</evidence>
<feature type="compositionally biased region" description="Polar residues" evidence="4">
    <location>
        <begin position="1576"/>
        <end position="1588"/>
    </location>
</feature>
<protein>
    <recommendedName>
        <fullName evidence="5">FLYWCH-type domain-containing protein</fullName>
    </recommendedName>
</protein>
<keyword evidence="3" id="KW-0862">Zinc</keyword>
<keyword evidence="1" id="KW-0479">Metal-binding</keyword>
<sequence>MCVFVETKRKKPCLLFNGYRYVQDKRQNRTTYWRCELRATCNGRAHQIGRENPIETIKHNHRYNENRNHYEEFRLKIKKRICDERTAVRKIFRTEIIKAQKYTPDLVDRLPKFNQIKSSLYHTRNKNYPSATKSLTSESTILNPLVQSINDTNNNMLVSASSATTVVSPVKFEDRRSIDNNTNSNNRPSYLSEVITTRTNNSTDSQTTSLEMTKLLSNITTCTNNNNNDIEQDNSLFSSLKNNLSNETMDNPSCLNQFGWEDLDGRYIPVLFRNENGRQERYTSKIYVENTLFQNESWQRHSILAKSPLLPPLLSFAYTENELKLFRLIVEWHLAQCNFKSIPSTDCLIRFEDLIDYSSNIRKLRDSMPSTAAYNHHKQTRTIPFEISTINHTLHQQMQSNLTLDTHLAFISPNSKFVDSSSMLLQKPSTTSTSPQSAVAELLHRQQKQMKTYPVSPPNLLNSELLPFQSGYLPSSLLMPPNSYPFHFPSPRASPRQSSLIAPKPQTNSKNIQDLSAHKTHSSCKQPLPPPQLQRHSQQPIQYQQQQQQQHLMKQQSSLKNSVNLSKFENKPSSGTILHQYESSEKAPLTNTRSSDAKESGWVQINNVFVPYIVKLKLRDSEIDRSTKQQQLQREIYVPYEILIKCHILSDDEFLFKKFLIRATPSDFEIFNQLISNIHIFDEKVAEKTLLVNLYHIMIGLNRILYVKILTSKQPRTQVNKSHQDVLKHRGGTLRINDKLVPYLIQNNRYYVPLLYTYSTIANGVNLAKKFARAPRQFEIDYLNLLFLYFSIDNTVLTADTLLVDAYDIKAPNIQLIKHFTLIEHQQRERMNLNNTLMKLSSKKVHKNPNLNTSTMNSVINPHPMNVNESFIIVVPASCKQSKYSPANVVVNPLIHTAAFYGLSGPPPPPPPVASSKSISAIDMNKSGAKMTTSLGPPSSSSLSSNCATINPPLNSVQNTVVLNPALNALLQPYTKQHQTDIHSNTKLTKMSNSSNHKHNNSIKHDTNYHNYSHKTSSNDGVIVNPSLEKSTDKSSIVHHFNHYATASPPLMPPWALPNLNSLPSYTTSQSEKKNPSSNIFRAHQLALTKDILQQQHSYYQEQRSKSSSVPALRPPQPPLYLRPEIRSFQIRRRPFYGIVKNPETPIGEWKIPTTHILNQFASTIPIETFLQLCDNEFQIKLVRLDDDEKSLVSHHVGRCSADEYFIYHRDLERCIEQLLTYKQILLSLSTANYPSFPLHSPEMPVHENQRHVDATLLSPSLTQENTVSQTQKVQPAARKRKATVPVTRLPSNVLDEKSQQQQQVTVSNLNSIKSSIISDQSTSPQPHVEMLEQVSLPSMISTNEELDSQLYDEMIERSSLDIPAVATSQNEPNLYLTTPISDSTGTPNLFDALSSSPIKSISITPDDEYPAQFSIETISKNHISDTIPSCSSGYESSGFGGRSTAQSTDEKSPPAIVTISHLDEQSMNNTNSKDTNDTDGDSCRSRAQSYVSTELSFKEKEDDELLPITKDQDNSLSNDYHPPHSPLLQSAADRRRLRQLSCSSPPKKFQRSNWGEPVEICSKQIEKSLRTLNVNGGNISINETNETSQRKISSRKKRRRGRPPKKTRVQSSISDITKQTVSIPPFLPCSEDTLDHDRGDRSNDSKTTLTTGNSQSLDLCTDSNTSEIPDEIFTNFKCGKRPRTRTVSHEDDNDDDDELDRIVVQMEEDVDDDDNDNNHQIQSNSSDSNLFEMFDNKTTDTTEQQDKSTSLSMKNANNNSVIIPSQQDIPAIDCTYKIQCNPDRLSLTLRRIQK</sequence>
<evidence type="ECO:0000259" key="5">
    <source>
        <dbReference type="Pfam" id="PF04500"/>
    </source>
</evidence>
<comment type="caution">
    <text evidence="7">The sequence shown here is derived from an EMBL/GenBank/DDBJ whole genome shotgun (WGS) entry which is preliminary data.</text>
</comment>
<feature type="compositionally biased region" description="Polar residues" evidence="4">
    <location>
        <begin position="1610"/>
        <end position="1623"/>
    </location>
</feature>
<feature type="region of interest" description="Disordered" evidence="4">
    <location>
        <begin position="1576"/>
        <end position="1664"/>
    </location>
</feature>
<feature type="compositionally biased region" description="Polar residues" evidence="4">
    <location>
        <begin position="1646"/>
        <end position="1664"/>
    </location>
</feature>
<accession>A0A8S2H9Z5</accession>
<proteinExistence type="predicted"/>
<feature type="region of interest" description="Disordered" evidence="4">
    <location>
        <begin position="1433"/>
        <end position="1528"/>
    </location>
</feature>
<dbReference type="Proteomes" id="UP000682733">
    <property type="component" value="Unassembled WGS sequence"/>
</dbReference>
<feature type="compositionally biased region" description="Low complexity" evidence="4">
    <location>
        <begin position="1719"/>
        <end position="1730"/>
    </location>
</feature>
<feature type="compositionally biased region" description="Polar residues" evidence="4">
    <location>
        <begin position="1486"/>
        <end position="1496"/>
    </location>
</feature>
<feature type="domain" description="FLYWCH-type" evidence="5">
    <location>
        <begin position="4"/>
        <end position="61"/>
    </location>
</feature>
<organism evidence="7 8">
    <name type="scientific">Didymodactylos carnosus</name>
    <dbReference type="NCBI Taxonomy" id="1234261"/>
    <lineage>
        <taxon>Eukaryota</taxon>
        <taxon>Metazoa</taxon>
        <taxon>Spiralia</taxon>
        <taxon>Gnathifera</taxon>
        <taxon>Rotifera</taxon>
        <taxon>Eurotatoria</taxon>
        <taxon>Bdelloidea</taxon>
        <taxon>Philodinida</taxon>
        <taxon>Philodinidae</taxon>
        <taxon>Didymodactylos</taxon>
    </lineage>
</organism>
<dbReference type="Gene3D" id="2.20.25.240">
    <property type="match status" value="1"/>
</dbReference>
<dbReference type="Proteomes" id="UP000677228">
    <property type="component" value="Unassembled WGS sequence"/>
</dbReference>
<feature type="compositionally biased region" description="Basic and acidic residues" evidence="4">
    <location>
        <begin position="1634"/>
        <end position="1645"/>
    </location>
</feature>
<evidence type="ECO:0000313" key="8">
    <source>
        <dbReference type="Proteomes" id="UP000682733"/>
    </source>
</evidence>
<feature type="compositionally biased region" description="Basic residues" evidence="4">
    <location>
        <begin position="1593"/>
        <end position="1609"/>
    </location>
</feature>
<feature type="compositionally biased region" description="Low complexity" evidence="4">
    <location>
        <begin position="534"/>
        <end position="556"/>
    </location>
</feature>
<evidence type="ECO:0000256" key="2">
    <source>
        <dbReference type="ARBA" id="ARBA00022771"/>
    </source>
</evidence>
<feature type="region of interest" description="Disordered" evidence="4">
    <location>
        <begin position="488"/>
        <end position="559"/>
    </location>
</feature>
<dbReference type="EMBL" id="CAJNOK010001890">
    <property type="protein sequence ID" value="CAF0834788.1"/>
    <property type="molecule type" value="Genomic_DNA"/>
</dbReference>
<feature type="compositionally biased region" description="Polar residues" evidence="4">
    <location>
        <begin position="1098"/>
        <end position="1110"/>
    </location>
</feature>
<name>A0A8S2H9Z5_9BILA</name>
<dbReference type="InterPro" id="IPR007588">
    <property type="entry name" value="Znf_FLYWCH"/>
</dbReference>
<evidence type="ECO:0000256" key="3">
    <source>
        <dbReference type="ARBA" id="ARBA00022833"/>
    </source>
</evidence>
<dbReference type="Pfam" id="PF04500">
    <property type="entry name" value="FLYWCH"/>
    <property type="match status" value="1"/>
</dbReference>
<feature type="region of interest" description="Disordered" evidence="4">
    <location>
        <begin position="1709"/>
        <end position="1733"/>
    </location>
</feature>